<evidence type="ECO:0000256" key="7">
    <source>
        <dbReference type="ARBA" id="ARBA00046280"/>
    </source>
</evidence>
<dbReference type="GO" id="GO:0015031">
    <property type="term" value="P:protein transport"/>
    <property type="evidence" value="ECO:0007669"/>
    <property type="project" value="UniProtKB-KW"/>
</dbReference>
<evidence type="ECO:0000256" key="6">
    <source>
        <dbReference type="ARBA" id="ARBA00023136"/>
    </source>
</evidence>
<keyword evidence="2" id="KW-0813">Transport</keyword>
<dbReference type="PRINTS" id="PR00219">
    <property type="entry name" value="SYNAPTOBREVN"/>
</dbReference>
<evidence type="ECO:0000259" key="11">
    <source>
        <dbReference type="PROSITE" id="PS50892"/>
    </source>
</evidence>
<protein>
    <submittedName>
        <fullName evidence="12">Vesicle-associated membrane protein</fullName>
    </submittedName>
</protein>
<evidence type="ECO:0000256" key="1">
    <source>
        <dbReference type="ARBA" id="ARBA00008025"/>
    </source>
</evidence>
<evidence type="ECO:0000256" key="5">
    <source>
        <dbReference type="ARBA" id="ARBA00022989"/>
    </source>
</evidence>
<feature type="domain" description="V-SNARE coiled-coil homology" evidence="11">
    <location>
        <begin position="122"/>
        <end position="182"/>
    </location>
</feature>
<dbReference type="InterPro" id="IPR010908">
    <property type="entry name" value="Longin_dom"/>
</dbReference>
<organism evidence="12 13">
    <name type="scientific">Anaeramoeba ignava</name>
    <name type="common">Anaerobic marine amoeba</name>
    <dbReference type="NCBI Taxonomy" id="1746090"/>
    <lineage>
        <taxon>Eukaryota</taxon>
        <taxon>Metamonada</taxon>
        <taxon>Anaeramoebidae</taxon>
        <taxon>Anaeramoeba</taxon>
    </lineage>
</organism>
<dbReference type="InterPro" id="IPR051097">
    <property type="entry name" value="Synaptobrevin-like_transport"/>
</dbReference>
<dbReference type="SMART" id="SM01270">
    <property type="entry name" value="Longin"/>
    <property type="match status" value="1"/>
</dbReference>
<dbReference type="GO" id="GO:0012505">
    <property type="term" value="C:endomembrane system"/>
    <property type="evidence" value="ECO:0007669"/>
    <property type="project" value="UniProtKB-SubCell"/>
</dbReference>
<name>A0A9Q0LI15_ANAIG</name>
<dbReference type="GO" id="GO:0016192">
    <property type="term" value="P:vesicle-mediated transport"/>
    <property type="evidence" value="ECO:0007669"/>
    <property type="project" value="InterPro"/>
</dbReference>
<evidence type="ECO:0000313" key="12">
    <source>
        <dbReference type="EMBL" id="KAJ5071828.1"/>
    </source>
</evidence>
<keyword evidence="8" id="KW-0175">Coiled coil</keyword>
<reference evidence="12" key="1">
    <citation type="submission" date="2022-10" db="EMBL/GenBank/DDBJ databases">
        <title>Novel sulphate-reducing endosymbionts in the free-living metamonad Anaeramoeba.</title>
        <authorList>
            <person name="Jerlstrom-Hultqvist J."/>
            <person name="Cepicka I."/>
            <person name="Gallot-Lavallee L."/>
            <person name="Salas-Leiva D."/>
            <person name="Curtis B.A."/>
            <person name="Zahonova K."/>
            <person name="Pipaliya S."/>
            <person name="Dacks J."/>
            <person name="Roger A.J."/>
        </authorList>
    </citation>
    <scope>NUCLEOTIDE SEQUENCE</scope>
    <source>
        <strain evidence="12">BMAN</strain>
    </source>
</reference>
<evidence type="ECO:0000256" key="3">
    <source>
        <dbReference type="ARBA" id="ARBA00022692"/>
    </source>
</evidence>
<evidence type="ECO:0000256" key="9">
    <source>
        <dbReference type="SAM" id="Phobius"/>
    </source>
</evidence>
<dbReference type="CDD" id="cd14824">
    <property type="entry name" value="Longin"/>
    <property type="match status" value="1"/>
</dbReference>
<evidence type="ECO:0000256" key="2">
    <source>
        <dbReference type="ARBA" id="ARBA00022448"/>
    </source>
</evidence>
<dbReference type="EMBL" id="JAPDFW010000085">
    <property type="protein sequence ID" value="KAJ5071828.1"/>
    <property type="molecule type" value="Genomic_DNA"/>
</dbReference>
<dbReference type="OrthoDB" id="248747at2759"/>
<dbReference type="PROSITE" id="PS50859">
    <property type="entry name" value="LONGIN"/>
    <property type="match status" value="1"/>
</dbReference>
<dbReference type="PROSITE" id="PS50892">
    <property type="entry name" value="V_SNARE"/>
    <property type="match status" value="1"/>
</dbReference>
<evidence type="ECO:0000313" key="13">
    <source>
        <dbReference type="Proteomes" id="UP001149090"/>
    </source>
</evidence>
<dbReference type="AlphaFoldDB" id="A0A9Q0LI15"/>
<dbReference type="OMA" id="SAQICRM"/>
<dbReference type="Gene3D" id="1.20.5.110">
    <property type="match status" value="1"/>
</dbReference>
<keyword evidence="5 9" id="KW-1133">Transmembrane helix</keyword>
<keyword evidence="6 9" id="KW-0472">Membrane</keyword>
<dbReference type="Gene3D" id="3.30.450.50">
    <property type="entry name" value="Longin domain"/>
    <property type="match status" value="1"/>
</dbReference>
<dbReference type="SUPFAM" id="SSF64356">
    <property type="entry name" value="SNARE-like"/>
    <property type="match status" value="1"/>
</dbReference>
<dbReference type="InterPro" id="IPR001388">
    <property type="entry name" value="Synaptobrevin-like"/>
</dbReference>
<dbReference type="Proteomes" id="UP001149090">
    <property type="component" value="Unassembled WGS sequence"/>
</dbReference>
<dbReference type="GO" id="GO:0005737">
    <property type="term" value="C:cytoplasm"/>
    <property type="evidence" value="ECO:0007669"/>
    <property type="project" value="UniProtKB-ARBA"/>
</dbReference>
<evidence type="ECO:0000259" key="10">
    <source>
        <dbReference type="PROSITE" id="PS50859"/>
    </source>
</evidence>
<comment type="subcellular location">
    <subcellularLocation>
        <location evidence="7">Endomembrane system</location>
        <topology evidence="7">Single-pass type IV membrane protein</topology>
    </subcellularLocation>
</comment>
<comment type="caution">
    <text evidence="12">The sequence shown here is derived from an EMBL/GenBank/DDBJ whole genome shotgun (WGS) entry which is preliminary data.</text>
</comment>
<keyword evidence="3 9" id="KW-0812">Transmembrane</keyword>
<dbReference type="SUPFAM" id="SSF58038">
    <property type="entry name" value="SNARE fusion complex"/>
    <property type="match status" value="1"/>
</dbReference>
<dbReference type="GO" id="GO:0016020">
    <property type="term" value="C:membrane"/>
    <property type="evidence" value="ECO:0007669"/>
    <property type="project" value="InterPro"/>
</dbReference>
<proteinExistence type="inferred from homology"/>
<sequence>MSFIYVLITQNKNLLFDYSPFDGNFKEICLKFIYHINTENKGSYAYDQYLLHVLVDQETVFLCMVALSVSRGLAFAFLEKIKKEFNQVFKQEKPPTKHQKQNFFHFLKTEFDEFSSIKNVDTFTKMKNDLDETKHIMKKNIDKIIDRENKLDDLIDKTENLGKYAANFKKTSRNVKRRMCWEKYKTTIVLLLVITVFIYFVAAGICGGFHFPKCHSQK</sequence>
<dbReference type="PANTHER" id="PTHR21136">
    <property type="entry name" value="SNARE PROTEINS"/>
    <property type="match status" value="1"/>
</dbReference>
<keyword evidence="13" id="KW-1185">Reference proteome</keyword>
<dbReference type="InterPro" id="IPR042855">
    <property type="entry name" value="V_SNARE_CC"/>
</dbReference>
<dbReference type="Pfam" id="PF00957">
    <property type="entry name" value="Synaptobrevin"/>
    <property type="match status" value="1"/>
</dbReference>
<accession>A0A9Q0LI15</accession>
<dbReference type="PROSITE" id="PS00417">
    <property type="entry name" value="SYNAPTOBREVIN"/>
    <property type="match status" value="1"/>
</dbReference>
<dbReference type="InterPro" id="IPR011012">
    <property type="entry name" value="Longin-like_dom_sf"/>
</dbReference>
<dbReference type="FunFam" id="1.20.5.110:FF:000004">
    <property type="entry name" value="Vesicle-associated membrane protein 7"/>
    <property type="match status" value="1"/>
</dbReference>
<evidence type="ECO:0000256" key="8">
    <source>
        <dbReference type="PROSITE-ProRule" id="PRU00290"/>
    </source>
</evidence>
<evidence type="ECO:0000256" key="4">
    <source>
        <dbReference type="ARBA" id="ARBA00022927"/>
    </source>
</evidence>
<dbReference type="CDD" id="cd15843">
    <property type="entry name" value="R-SNARE"/>
    <property type="match status" value="1"/>
</dbReference>
<feature type="transmembrane region" description="Helical" evidence="9">
    <location>
        <begin position="187"/>
        <end position="211"/>
    </location>
</feature>
<keyword evidence="4" id="KW-0653">Protein transport</keyword>
<gene>
    <name evidence="12" type="ORF">M0811_09988</name>
</gene>
<feature type="domain" description="Longin" evidence="10">
    <location>
        <begin position="3"/>
        <end position="115"/>
    </location>
</feature>
<dbReference type="PANTHER" id="PTHR21136:SF168">
    <property type="entry name" value="VESICLE-ASSOCIATED MEMBRANE PROTEIN 9"/>
    <property type="match status" value="1"/>
</dbReference>
<dbReference type="Pfam" id="PF13774">
    <property type="entry name" value="Longin"/>
    <property type="match status" value="1"/>
</dbReference>
<comment type="similarity">
    <text evidence="1">Belongs to the synaptobrevin family.</text>
</comment>